<dbReference type="Gene3D" id="2.60.120.590">
    <property type="entry name" value="Alpha-ketoglutarate-dependent dioxygenase AlkB-like"/>
    <property type="match status" value="1"/>
</dbReference>
<dbReference type="GO" id="GO:0046872">
    <property type="term" value="F:metal ion binding"/>
    <property type="evidence" value="ECO:0007669"/>
    <property type="project" value="UniProtKB-KW"/>
</dbReference>
<gene>
    <name evidence="3" type="ORF">PTSG_06819</name>
</gene>
<dbReference type="GeneID" id="16072779"/>
<dbReference type="GO" id="GO:0005759">
    <property type="term" value="C:mitochondrial matrix"/>
    <property type="evidence" value="ECO:0007669"/>
    <property type="project" value="TreeGrafter"/>
</dbReference>
<dbReference type="EMBL" id="GL832971">
    <property type="protein sequence ID" value="EGD75166.1"/>
    <property type="molecule type" value="Genomic_DNA"/>
</dbReference>
<dbReference type="InParanoid" id="F2UEW6"/>
<keyword evidence="1" id="KW-0560">Oxidoreductase</keyword>
<name>F2UEW6_SALR5</name>
<evidence type="ECO:0000256" key="1">
    <source>
        <dbReference type="RuleBase" id="RU003682"/>
    </source>
</evidence>
<keyword evidence="1" id="KW-0479">Metal-binding</keyword>
<sequence>MTSNVLGRVARLNGTASAVSAAAAATGAGIGRRLLSSIVCEGTVPHGLELYPDFFTPQEEKDMLSELTRNRWSSERDDADVKRKMANLLGRTLKTLPVTHRVIQRAVDQGCLREFPDGSQLNKYPSNGCIPFHVDARGIGASICMFSFQSSSLLDMIPTTDLTDEHNAMSAEEVLALGGCRLLLEPRSLLVLRHDARYHWAHRVPSAPTFTINNRTYTRAERFSLVFWSTKLDPNAPPIKRHPDATSRIRLT</sequence>
<keyword evidence="1" id="KW-0408">Iron</keyword>
<dbReference type="GO" id="GO:0016491">
    <property type="term" value="F:oxidoreductase activity"/>
    <property type="evidence" value="ECO:0007669"/>
    <property type="project" value="UniProtKB-KW"/>
</dbReference>
<dbReference type="Proteomes" id="UP000007799">
    <property type="component" value="Unassembled WGS sequence"/>
</dbReference>
<proteinExistence type="inferred from homology"/>
<protein>
    <recommendedName>
        <fullName evidence="2">Fe2OG dioxygenase domain-containing protein</fullName>
    </recommendedName>
</protein>
<comment type="similarity">
    <text evidence="1">Belongs to the iron/ascorbate-dependent oxidoreductase family.</text>
</comment>
<dbReference type="OMA" id="ASICMFS"/>
<dbReference type="AlphaFoldDB" id="F2UEW6"/>
<dbReference type="InterPro" id="IPR005123">
    <property type="entry name" value="Oxoglu/Fe-dep_dioxygenase_dom"/>
</dbReference>
<accession>F2UEW6</accession>
<reference evidence="3" key="1">
    <citation type="submission" date="2009-08" db="EMBL/GenBank/DDBJ databases">
        <title>Annotation of Salpingoeca rosetta.</title>
        <authorList>
            <consortium name="The Broad Institute Genome Sequencing Platform"/>
            <person name="Russ C."/>
            <person name="Cuomo C."/>
            <person name="Burger G."/>
            <person name="Gray M.W."/>
            <person name="Holland P.W.H."/>
            <person name="King N."/>
            <person name="Lang F.B.F."/>
            <person name="Roger A.J."/>
            <person name="Ruiz-Trillo I."/>
            <person name="Young S.K."/>
            <person name="Zeng Q."/>
            <person name="Gargeya S."/>
            <person name="Alvarado L."/>
            <person name="Berlin A."/>
            <person name="Chapman S.B."/>
            <person name="Chen Z."/>
            <person name="Freedman E."/>
            <person name="Gellesch M."/>
            <person name="Goldberg J."/>
            <person name="Griggs A."/>
            <person name="Gujja S."/>
            <person name="Heilman E."/>
            <person name="Heiman D."/>
            <person name="Howarth C."/>
            <person name="Mehta T."/>
            <person name="Neiman D."/>
            <person name="Pearson M."/>
            <person name="Roberts A."/>
            <person name="Saif S."/>
            <person name="Shea T."/>
            <person name="Shenoy N."/>
            <person name="Sisk P."/>
            <person name="Stolte C."/>
            <person name="Sykes S."/>
            <person name="White J."/>
            <person name="Yandava C."/>
            <person name="Haas B."/>
            <person name="Nusbaum C."/>
            <person name="Birren B."/>
        </authorList>
    </citation>
    <scope>NUCLEOTIDE SEQUENCE [LARGE SCALE GENOMIC DNA]</scope>
    <source>
        <strain evidence="3">ATCC 50818</strain>
    </source>
</reference>
<dbReference type="SUPFAM" id="SSF51197">
    <property type="entry name" value="Clavaminate synthase-like"/>
    <property type="match status" value="1"/>
</dbReference>
<keyword evidence="4" id="KW-1185">Reference proteome</keyword>
<organism evidence="4">
    <name type="scientific">Salpingoeca rosetta (strain ATCC 50818 / BSB-021)</name>
    <dbReference type="NCBI Taxonomy" id="946362"/>
    <lineage>
        <taxon>Eukaryota</taxon>
        <taxon>Choanoflagellata</taxon>
        <taxon>Craspedida</taxon>
        <taxon>Salpingoecidae</taxon>
        <taxon>Salpingoeca</taxon>
    </lineage>
</organism>
<evidence type="ECO:0000259" key="2">
    <source>
        <dbReference type="PROSITE" id="PS51471"/>
    </source>
</evidence>
<dbReference type="RefSeq" id="XP_004992219.1">
    <property type="nucleotide sequence ID" value="XM_004992162.1"/>
</dbReference>
<dbReference type="PROSITE" id="PS51471">
    <property type="entry name" value="FE2OG_OXY"/>
    <property type="match status" value="1"/>
</dbReference>
<dbReference type="GO" id="GO:0006631">
    <property type="term" value="P:fatty acid metabolic process"/>
    <property type="evidence" value="ECO:0007669"/>
    <property type="project" value="TreeGrafter"/>
</dbReference>
<evidence type="ECO:0000313" key="3">
    <source>
        <dbReference type="EMBL" id="EGD75166.1"/>
    </source>
</evidence>
<dbReference type="InterPro" id="IPR032870">
    <property type="entry name" value="ALKBH7-like"/>
</dbReference>
<dbReference type="KEGG" id="sre:PTSG_06819"/>
<dbReference type="InterPro" id="IPR037151">
    <property type="entry name" value="AlkB-like_sf"/>
</dbReference>
<dbReference type="PANTHER" id="PTHR21052">
    <property type="entry name" value="SPERMATOGENESIS ASSOCIATED 11-RELATED"/>
    <property type="match status" value="1"/>
</dbReference>
<dbReference type="GO" id="GO:0006974">
    <property type="term" value="P:DNA damage response"/>
    <property type="evidence" value="ECO:0007669"/>
    <property type="project" value="InterPro"/>
</dbReference>
<dbReference type="PANTHER" id="PTHR21052:SF0">
    <property type="entry name" value="ALPHA-KETOGLUTARATE-DEPENDENT DIOXYGENASE ALKB HOMOLOG 7, MITOCHONDRIAL"/>
    <property type="match status" value="1"/>
</dbReference>
<evidence type="ECO:0000313" key="4">
    <source>
        <dbReference type="Proteomes" id="UP000007799"/>
    </source>
</evidence>
<feature type="domain" description="Fe2OG dioxygenase" evidence="2">
    <location>
        <begin position="115"/>
        <end position="231"/>
    </location>
</feature>